<comment type="caution">
    <text evidence="1">The sequence shown here is derived from an EMBL/GenBank/DDBJ whole genome shotgun (WGS) entry which is preliminary data.</text>
</comment>
<dbReference type="PANTHER" id="PTHR10775:SF159">
    <property type="entry name" value="TNP2"/>
    <property type="match status" value="1"/>
</dbReference>
<name>A0AAN8Y9G1_SOLBU</name>
<dbReference type="Proteomes" id="UP001371456">
    <property type="component" value="Unassembled WGS sequence"/>
</dbReference>
<evidence type="ECO:0008006" key="3">
    <source>
        <dbReference type="Google" id="ProtNLM"/>
    </source>
</evidence>
<dbReference type="Pfam" id="PF02992">
    <property type="entry name" value="Transposase_21"/>
    <property type="match status" value="1"/>
</dbReference>
<evidence type="ECO:0000313" key="2">
    <source>
        <dbReference type="Proteomes" id="UP001371456"/>
    </source>
</evidence>
<evidence type="ECO:0000313" key="1">
    <source>
        <dbReference type="EMBL" id="KAK6784257.1"/>
    </source>
</evidence>
<gene>
    <name evidence="1" type="ORF">RDI58_017711</name>
</gene>
<protein>
    <recommendedName>
        <fullName evidence="3">Transposase-associated domain-containing protein</fullName>
    </recommendedName>
</protein>
<dbReference type="PANTHER" id="PTHR10775">
    <property type="entry name" value="OS08G0208400 PROTEIN"/>
    <property type="match status" value="1"/>
</dbReference>
<sequence length="132" mass="15182">MDELLSFFKEVLPEESFVPSSFCEAKKFLHDLGLGYTKIDACQNDCILYWRDYANDQLCPKCGPKSLGNDTDVYLQPMIEELKEFWNRVEIYDAHLKSNFLMRAALMLTINDYPTYGDLSGWSTKGKLACPC</sequence>
<reference evidence="1 2" key="1">
    <citation type="submission" date="2024-02" db="EMBL/GenBank/DDBJ databases">
        <title>de novo genome assembly of Solanum bulbocastanum strain 11H21.</title>
        <authorList>
            <person name="Hosaka A.J."/>
        </authorList>
    </citation>
    <scope>NUCLEOTIDE SEQUENCE [LARGE SCALE GENOMIC DNA]</scope>
    <source>
        <tissue evidence="1">Young leaves</tissue>
    </source>
</reference>
<dbReference type="EMBL" id="JBANQN010000007">
    <property type="protein sequence ID" value="KAK6784257.1"/>
    <property type="molecule type" value="Genomic_DNA"/>
</dbReference>
<keyword evidence="2" id="KW-1185">Reference proteome</keyword>
<dbReference type="AlphaFoldDB" id="A0AAN8Y9G1"/>
<dbReference type="InterPro" id="IPR004242">
    <property type="entry name" value="Transposase_21"/>
</dbReference>
<accession>A0AAN8Y9G1</accession>
<proteinExistence type="predicted"/>
<organism evidence="1 2">
    <name type="scientific">Solanum bulbocastanum</name>
    <name type="common">Wild potato</name>
    <dbReference type="NCBI Taxonomy" id="147425"/>
    <lineage>
        <taxon>Eukaryota</taxon>
        <taxon>Viridiplantae</taxon>
        <taxon>Streptophyta</taxon>
        <taxon>Embryophyta</taxon>
        <taxon>Tracheophyta</taxon>
        <taxon>Spermatophyta</taxon>
        <taxon>Magnoliopsida</taxon>
        <taxon>eudicotyledons</taxon>
        <taxon>Gunneridae</taxon>
        <taxon>Pentapetalae</taxon>
        <taxon>asterids</taxon>
        <taxon>lamiids</taxon>
        <taxon>Solanales</taxon>
        <taxon>Solanaceae</taxon>
        <taxon>Solanoideae</taxon>
        <taxon>Solaneae</taxon>
        <taxon>Solanum</taxon>
    </lineage>
</organism>